<dbReference type="PROSITE" id="PS50110">
    <property type="entry name" value="RESPONSE_REGULATORY"/>
    <property type="match status" value="1"/>
</dbReference>
<dbReference type="SMART" id="SM00091">
    <property type="entry name" value="PAS"/>
    <property type="match status" value="1"/>
</dbReference>
<name>A0A3S2VPJ4_9PROT</name>
<dbReference type="EC" id="2.7.13.3" evidence="3"/>
<dbReference type="InterPro" id="IPR013587">
    <property type="entry name" value="Nitrate/nitrite_sensing"/>
</dbReference>
<dbReference type="Pfam" id="PF00512">
    <property type="entry name" value="HisKA"/>
    <property type="match status" value="1"/>
</dbReference>
<evidence type="ECO:0000313" key="15">
    <source>
        <dbReference type="EMBL" id="RVU38592.1"/>
    </source>
</evidence>
<dbReference type="SMART" id="SM00388">
    <property type="entry name" value="HisKA"/>
    <property type="match status" value="1"/>
</dbReference>
<dbReference type="InterPro" id="IPR003661">
    <property type="entry name" value="HisK_dim/P_dom"/>
</dbReference>
<dbReference type="PROSITE" id="PS50112">
    <property type="entry name" value="PAS"/>
    <property type="match status" value="1"/>
</dbReference>
<dbReference type="InterPro" id="IPR003660">
    <property type="entry name" value="HAMP_dom"/>
</dbReference>
<dbReference type="OrthoDB" id="9801651at2"/>
<feature type="domain" description="Histidine kinase" evidence="11">
    <location>
        <begin position="542"/>
        <end position="763"/>
    </location>
</feature>
<dbReference type="PROSITE" id="PS50885">
    <property type="entry name" value="HAMP"/>
    <property type="match status" value="1"/>
</dbReference>
<comment type="catalytic activity">
    <reaction evidence="1">
        <text>ATP + protein L-histidine = ADP + protein N-phospho-L-histidine.</text>
        <dbReference type="EC" id="2.7.13.3"/>
    </reaction>
</comment>
<keyword evidence="7" id="KW-0902">Two-component regulatory system</keyword>
<dbReference type="Gene3D" id="3.40.50.2300">
    <property type="match status" value="1"/>
</dbReference>
<dbReference type="PANTHER" id="PTHR45339:SF5">
    <property type="entry name" value="HISTIDINE KINASE"/>
    <property type="match status" value="1"/>
</dbReference>
<dbReference type="SUPFAM" id="SSF52172">
    <property type="entry name" value="CheY-like"/>
    <property type="match status" value="1"/>
</dbReference>
<keyword evidence="4 8" id="KW-0597">Phosphoprotein</keyword>
<dbReference type="Pfam" id="PF00072">
    <property type="entry name" value="Response_reg"/>
    <property type="match status" value="1"/>
</dbReference>
<dbReference type="SUPFAM" id="SSF55874">
    <property type="entry name" value="ATPase domain of HSP90 chaperone/DNA topoisomerase II/histidine kinase"/>
    <property type="match status" value="1"/>
</dbReference>
<dbReference type="EMBL" id="SADE01000001">
    <property type="protein sequence ID" value="RVU38592.1"/>
    <property type="molecule type" value="Genomic_DNA"/>
</dbReference>
<feature type="domain" description="HAMP" evidence="14">
    <location>
        <begin position="347"/>
        <end position="400"/>
    </location>
</feature>
<evidence type="ECO:0000259" key="13">
    <source>
        <dbReference type="PROSITE" id="PS50112"/>
    </source>
</evidence>
<dbReference type="GO" id="GO:0016020">
    <property type="term" value="C:membrane"/>
    <property type="evidence" value="ECO:0007669"/>
    <property type="project" value="UniProtKB-SubCell"/>
</dbReference>
<feature type="domain" description="PAS" evidence="13">
    <location>
        <begin position="401"/>
        <end position="452"/>
    </location>
</feature>
<dbReference type="NCBIfam" id="TIGR00229">
    <property type="entry name" value="sensory_box"/>
    <property type="match status" value="1"/>
</dbReference>
<dbReference type="InterPro" id="IPR003594">
    <property type="entry name" value="HATPase_dom"/>
</dbReference>
<dbReference type="SUPFAM" id="SSF55785">
    <property type="entry name" value="PYP-like sensor domain (PAS domain)"/>
    <property type="match status" value="1"/>
</dbReference>
<sequence length="933" mass="101509">MRSFRSLKSRILLSALIPLVLLLSFVVIESYLDWRSAQSLRAVGPLKEMAQSATEVLAGFRNERAWSVLAQVSKRGDGPDQTQLRNNVLHGLTARRRTTDRALAHFRAVSYGEEPLAAASPNLRRTLTAVNNALLEIPRRRAAFDNQAPDWKSVYDYYTHLNNSIQRLTVLIAQGVEYKEVVQTLTAFSLLQRGSEEASKASALGAAVIGLMTLGDPSGRPFVGFFEANAADKATLEAFLGMTTHEQRAVFDSLMTGPAMAEFADALTRLATLPGTRNLDGLSPIGWLDVSLKRLDNLNAISWRLLADATTRVQIELEMAERDLRIRLAISVAILAVATLAALGAALPLTRRIQNLQRALIGIAHGRFDRPVPHTENDDEVGETARALETLREAAADRAASQELLKGTLGSISEGVFVVRRDGLIRNTNEGAITLFHLPADDLIGRHIGDFLPGDPLEQLGGTPAPAAATLLSQDRDAFASLPDGTRIPVRLSVSAMSVRESLLYTVVVSDMSIRQRLADNLRDAASVAQAADRAKSSFLANMSHEIRTPLNGIMGISRLLAMSPLNTEQQEHIRKILNSSEVLLGVINDILDFSKIEAGELEFETIDFSLASQLGTIKDMFDLQARQKGIDLRINVAPDVPEGLRGDPLRIKQILINLVGNAIKFTERGTVNLSVDFGMGKDGRNQLTMIVSDTGIGMSMDETSKLFQPFTQMDASTTRRFGGSGLGLAISQGLTMQMGGSIKVESEIGMGTAFTLTIPILRASGDFRLKAADRGARLEGSLKNLRVLVAEDNSVNQAVARGLLQKLGAQVDIAEDGQQAVNRLMSEADKDGYDIVLMDIQMPVMDGYEATAAIRADERFDSIPIIAMTAHAQSTERDKCLAAGMQDHITKPVRFEGLAEKLKYWHPDKRPPPIIIPGRARTGQAQTTEPGV</sequence>
<dbReference type="PRINTS" id="PR00344">
    <property type="entry name" value="BCTRLSENSOR"/>
</dbReference>
<dbReference type="InterPro" id="IPR036097">
    <property type="entry name" value="HisK_dim/P_sf"/>
</dbReference>
<dbReference type="CDD" id="cd17546">
    <property type="entry name" value="REC_hyHK_CKI1_RcsC-like"/>
    <property type="match status" value="1"/>
</dbReference>
<dbReference type="CDD" id="cd16922">
    <property type="entry name" value="HATPase_EvgS-ArcB-TorS-like"/>
    <property type="match status" value="1"/>
</dbReference>
<dbReference type="InterPro" id="IPR005467">
    <property type="entry name" value="His_kinase_dom"/>
</dbReference>
<keyword evidence="16" id="KW-1185">Reference proteome</keyword>
<evidence type="ECO:0000256" key="10">
    <source>
        <dbReference type="SAM" id="Phobius"/>
    </source>
</evidence>
<dbReference type="InterPro" id="IPR000014">
    <property type="entry name" value="PAS"/>
</dbReference>
<evidence type="ECO:0000256" key="4">
    <source>
        <dbReference type="ARBA" id="ARBA00022553"/>
    </source>
</evidence>
<evidence type="ECO:0000256" key="3">
    <source>
        <dbReference type="ARBA" id="ARBA00012438"/>
    </source>
</evidence>
<dbReference type="CDD" id="cd06225">
    <property type="entry name" value="HAMP"/>
    <property type="match status" value="1"/>
</dbReference>
<dbReference type="InterPro" id="IPR011006">
    <property type="entry name" value="CheY-like_superfamily"/>
</dbReference>
<dbReference type="SUPFAM" id="SSF47384">
    <property type="entry name" value="Homodimeric domain of signal transducing histidine kinase"/>
    <property type="match status" value="1"/>
</dbReference>
<comment type="caution">
    <text evidence="15">The sequence shown here is derived from an EMBL/GenBank/DDBJ whole genome shotgun (WGS) entry which is preliminary data.</text>
</comment>
<dbReference type="Gene3D" id="6.10.340.10">
    <property type="match status" value="1"/>
</dbReference>
<dbReference type="GO" id="GO:0000155">
    <property type="term" value="F:phosphorelay sensor kinase activity"/>
    <property type="evidence" value="ECO:0007669"/>
    <property type="project" value="InterPro"/>
</dbReference>
<dbReference type="PROSITE" id="PS50109">
    <property type="entry name" value="HIS_KIN"/>
    <property type="match status" value="1"/>
</dbReference>
<accession>A0A3S2VPJ4</accession>
<dbReference type="Pfam" id="PF00672">
    <property type="entry name" value="HAMP"/>
    <property type="match status" value="1"/>
</dbReference>
<dbReference type="InterPro" id="IPR001789">
    <property type="entry name" value="Sig_transdc_resp-reg_receiver"/>
</dbReference>
<dbReference type="Proteomes" id="UP000287447">
    <property type="component" value="Unassembled WGS sequence"/>
</dbReference>
<gene>
    <name evidence="15" type="ORF">EOI86_04740</name>
</gene>
<evidence type="ECO:0000313" key="16">
    <source>
        <dbReference type="Proteomes" id="UP000287447"/>
    </source>
</evidence>
<dbReference type="Gene3D" id="1.10.287.130">
    <property type="match status" value="1"/>
</dbReference>
<dbReference type="SMART" id="SM00448">
    <property type="entry name" value="REC"/>
    <property type="match status" value="1"/>
</dbReference>
<dbReference type="SMART" id="SM00387">
    <property type="entry name" value="HATPase_c"/>
    <property type="match status" value="1"/>
</dbReference>
<keyword evidence="10" id="KW-1133">Transmembrane helix</keyword>
<feature type="domain" description="Response regulatory" evidence="12">
    <location>
        <begin position="787"/>
        <end position="907"/>
    </location>
</feature>
<dbReference type="AlphaFoldDB" id="A0A3S2VPJ4"/>
<dbReference type="Pfam" id="PF08376">
    <property type="entry name" value="NIT"/>
    <property type="match status" value="1"/>
</dbReference>
<dbReference type="CDD" id="cd00130">
    <property type="entry name" value="PAS"/>
    <property type="match status" value="1"/>
</dbReference>
<feature type="region of interest" description="Disordered" evidence="9">
    <location>
        <begin position="911"/>
        <end position="933"/>
    </location>
</feature>
<evidence type="ECO:0000256" key="8">
    <source>
        <dbReference type="PROSITE-ProRule" id="PRU00169"/>
    </source>
</evidence>
<dbReference type="Gene3D" id="3.30.565.10">
    <property type="entry name" value="Histidine kinase-like ATPase, C-terminal domain"/>
    <property type="match status" value="1"/>
</dbReference>
<evidence type="ECO:0000259" key="14">
    <source>
        <dbReference type="PROSITE" id="PS50885"/>
    </source>
</evidence>
<reference evidence="16" key="1">
    <citation type="submission" date="2019-01" db="EMBL/GenBank/DDBJ databases">
        <title>Gri0909 isolated from a small marine red alga.</title>
        <authorList>
            <person name="Kim J."/>
            <person name="Jeong S.E."/>
            <person name="Jeon C.O."/>
        </authorList>
    </citation>
    <scope>NUCLEOTIDE SEQUENCE [LARGE SCALE GENOMIC DNA]</scope>
    <source>
        <strain evidence="16">Gri0909</strain>
    </source>
</reference>
<dbReference type="SUPFAM" id="SSF158472">
    <property type="entry name" value="HAMP domain-like"/>
    <property type="match status" value="1"/>
</dbReference>
<dbReference type="Pfam" id="PF02518">
    <property type="entry name" value="HATPase_c"/>
    <property type="match status" value="1"/>
</dbReference>
<keyword evidence="10" id="KW-0812">Transmembrane</keyword>
<dbReference type="InterPro" id="IPR004358">
    <property type="entry name" value="Sig_transdc_His_kin-like_C"/>
</dbReference>
<keyword evidence="10" id="KW-0472">Membrane</keyword>
<feature type="modified residue" description="4-aspartylphosphate" evidence="8">
    <location>
        <position position="840"/>
    </location>
</feature>
<protein>
    <recommendedName>
        <fullName evidence="3">histidine kinase</fullName>
        <ecNumber evidence="3">2.7.13.3</ecNumber>
    </recommendedName>
</protein>
<keyword evidence="5" id="KW-0808">Transferase</keyword>
<dbReference type="InterPro" id="IPR036890">
    <property type="entry name" value="HATPase_C_sf"/>
</dbReference>
<proteinExistence type="predicted"/>
<dbReference type="FunFam" id="3.30.565.10:FF:000010">
    <property type="entry name" value="Sensor histidine kinase RcsC"/>
    <property type="match status" value="1"/>
</dbReference>
<dbReference type="Gene3D" id="3.30.450.20">
    <property type="entry name" value="PAS domain"/>
    <property type="match status" value="1"/>
</dbReference>
<dbReference type="InterPro" id="IPR013767">
    <property type="entry name" value="PAS_fold"/>
</dbReference>
<dbReference type="PANTHER" id="PTHR45339">
    <property type="entry name" value="HYBRID SIGNAL TRANSDUCTION HISTIDINE KINASE J"/>
    <property type="match status" value="1"/>
</dbReference>
<dbReference type="Pfam" id="PF00989">
    <property type="entry name" value="PAS"/>
    <property type="match status" value="1"/>
</dbReference>
<evidence type="ECO:0000256" key="5">
    <source>
        <dbReference type="ARBA" id="ARBA00022679"/>
    </source>
</evidence>
<keyword evidence="6" id="KW-0418">Kinase</keyword>
<comment type="subcellular location">
    <subcellularLocation>
        <location evidence="2">Membrane</location>
    </subcellularLocation>
</comment>
<feature type="transmembrane region" description="Helical" evidence="10">
    <location>
        <begin position="328"/>
        <end position="349"/>
    </location>
</feature>
<organism evidence="15 16">
    <name type="scientific">Hwanghaeella grinnelliae</name>
    <dbReference type="NCBI Taxonomy" id="2500179"/>
    <lineage>
        <taxon>Bacteria</taxon>
        <taxon>Pseudomonadati</taxon>
        <taxon>Pseudomonadota</taxon>
        <taxon>Alphaproteobacteria</taxon>
        <taxon>Rhodospirillales</taxon>
        <taxon>Rhodospirillaceae</taxon>
        <taxon>Hwanghaeella</taxon>
    </lineage>
</organism>
<dbReference type="SMART" id="SM00304">
    <property type="entry name" value="HAMP"/>
    <property type="match status" value="1"/>
</dbReference>
<evidence type="ECO:0000259" key="12">
    <source>
        <dbReference type="PROSITE" id="PS50110"/>
    </source>
</evidence>
<dbReference type="InterPro" id="IPR035965">
    <property type="entry name" value="PAS-like_dom_sf"/>
</dbReference>
<dbReference type="CDD" id="cd00082">
    <property type="entry name" value="HisKA"/>
    <property type="match status" value="1"/>
</dbReference>
<dbReference type="GO" id="GO:0006355">
    <property type="term" value="P:regulation of DNA-templated transcription"/>
    <property type="evidence" value="ECO:0007669"/>
    <property type="project" value="InterPro"/>
</dbReference>
<dbReference type="RefSeq" id="WP_127763964.1">
    <property type="nucleotide sequence ID" value="NZ_SADE01000001.1"/>
</dbReference>
<evidence type="ECO:0000256" key="6">
    <source>
        <dbReference type="ARBA" id="ARBA00022777"/>
    </source>
</evidence>
<evidence type="ECO:0000259" key="11">
    <source>
        <dbReference type="PROSITE" id="PS50109"/>
    </source>
</evidence>
<evidence type="ECO:0000256" key="2">
    <source>
        <dbReference type="ARBA" id="ARBA00004370"/>
    </source>
</evidence>
<evidence type="ECO:0000256" key="9">
    <source>
        <dbReference type="SAM" id="MobiDB-lite"/>
    </source>
</evidence>
<evidence type="ECO:0000256" key="7">
    <source>
        <dbReference type="ARBA" id="ARBA00023012"/>
    </source>
</evidence>
<evidence type="ECO:0000256" key="1">
    <source>
        <dbReference type="ARBA" id="ARBA00000085"/>
    </source>
</evidence>
<feature type="compositionally biased region" description="Polar residues" evidence="9">
    <location>
        <begin position="924"/>
        <end position="933"/>
    </location>
</feature>